<dbReference type="Pfam" id="PF12915">
    <property type="entry name" value="DUF3833"/>
    <property type="match status" value="1"/>
</dbReference>
<dbReference type="InterPro" id="IPR024409">
    <property type="entry name" value="DUF3833"/>
</dbReference>
<comment type="caution">
    <text evidence="1">The sequence shown here is derived from an EMBL/GenBank/DDBJ whole genome shotgun (WGS) entry which is preliminary data.</text>
</comment>
<dbReference type="EMBL" id="WUPT01000002">
    <property type="protein sequence ID" value="MXQ08139.1"/>
    <property type="molecule type" value="Genomic_DNA"/>
</dbReference>
<dbReference type="RefSeq" id="WP_160764083.1">
    <property type="nucleotide sequence ID" value="NZ_WUPT01000002.1"/>
</dbReference>
<accession>A0A7C9NEF8</accession>
<evidence type="ECO:0000313" key="2">
    <source>
        <dbReference type="Proteomes" id="UP000480350"/>
    </source>
</evidence>
<proteinExistence type="predicted"/>
<gene>
    <name evidence="1" type="ORF">GQ651_09825</name>
</gene>
<keyword evidence="2" id="KW-1185">Reference proteome</keyword>
<protein>
    <submittedName>
        <fullName evidence="1">DUF3833 family protein</fullName>
    </submittedName>
</protein>
<evidence type="ECO:0000313" key="1">
    <source>
        <dbReference type="EMBL" id="MXQ08139.1"/>
    </source>
</evidence>
<reference evidence="1 2" key="2">
    <citation type="submission" date="2020-03" db="EMBL/GenBank/DDBJ databases">
        <title>Kangsaoukella pontilimi gen. nov., sp. nov., a new member of the family Rhodobacteraceae isolated from a tidal mudflat.</title>
        <authorList>
            <person name="Kim I.S."/>
        </authorList>
    </citation>
    <scope>NUCLEOTIDE SEQUENCE [LARGE SCALE GENOMIC DNA]</scope>
    <source>
        <strain evidence="1 2">GH1-50</strain>
    </source>
</reference>
<reference evidence="1 2" key="1">
    <citation type="submission" date="2019-12" db="EMBL/GenBank/DDBJ databases">
        <authorList>
            <person name="Lee S.D."/>
        </authorList>
    </citation>
    <scope>NUCLEOTIDE SEQUENCE [LARGE SCALE GENOMIC DNA]</scope>
    <source>
        <strain evidence="1 2">GH1-50</strain>
    </source>
</reference>
<dbReference type="Proteomes" id="UP000480350">
    <property type="component" value="Unassembled WGS sequence"/>
</dbReference>
<dbReference type="AlphaFoldDB" id="A0A7C9NEF8"/>
<organism evidence="1 2">
    <name type="scientific">Kangsaoukella pontilimi</name>
    <dbReference type="NCBI Taxonomy" id="2691042"/>
    <lineage>
        <taxon>Bacteria</taxon>
        <taxon>Pseudomonadati</taxon>
        <taxon>Pseudomonadota</taxon>
        <taxon>Alphaproteobacteria</taxon>
        <taxon>Rhodobacterales</taxon>
        <taxon>Paracoccaceae</taxon>
        <taxon>Kangsaoukella</taxon>
    </lineage>
</organism>
<name>A0A7C9NEF8_9RHOB</name>
<sequence length="194" mass="21485">MELVLAFLLGLILALGAFWLRANQLGFAAQVPAEYRNGEPPFDIRQVLNGPMACEGVIFGPTGRVSSRFVAEFHASWDGDTGRMTERFLYDNGDTQDREWRLTVDDAGAIRAEADDLVGIGRGRQAGHSVMLNYRIRLPEASGGHVLDAIDWMYLTDNGTIINRSQFRKFGIKVAELVATIRPMEAVDEQLEAA</sequence>